<dbReference type="InterPro" id="IPR038184">
    <property type="entry name" value="CSTF1_dimer_sf"/>
</dbReference>
<dbReference type="InterPro" id="IPR001258">
    <property type="entry name" value="NHL_repeat"/>
</dbReference>
<proteinExistence type="predicted"/>
<dbReference type="PANTHER" id="PTHR24104:SF51">
    <property type="entry name" value="SMP-30_GLUCONOLACTONASE_LRE-LIKE REGION DOMAIN-CONTAINING PROTEIN"/>
    <property type="match status" value="1"/>
</dbReference>
<dbReference type="Proteomes" id="UP000790347">
    <property type="component" value="Unassembled WGS sequence"/>
</dbReference>
<keyword evidence="1" id="KW-0677">Repeat</keyword>
<dbReference type="SUPFAM" id="SSF101898">
    <property type="entry name" value="NHL repeat"/>
    <property type="match status" value="1"/>
</dbReference>
<gene>
    <name evidence="5" type="ORF">DERF_009070</name>
</gene>
<keyword evidence="6" id="KW-1185">Reference proteome</keyword>
<evidence type="ECO:0000313" key="6">
    <source>
        <dbReference type="Proteomes" id="UP000790347"/>
    </source>
</evidence>
<dbReference type="PROSITE" id="PS51125">
    <property type="entry name" value="NHL"/>
    <property type="match status" value="1"/>
</dbReference>
<reference evidence="5" key="2">
    <citation type="journal article" date="2022" name="Res Sq">
        <title>Comparative Genomics Reveals Insights into the Divergent Evolution of Astigmatic Mites and Household Pest Adaptations.</title>
        <authorList>
            <person name="Xiong Q."/>
            <person name="Wan A.T.-Y."/>
            <person name="Liu X.-Y."/>
            <person name="Fung C.S.-H."/>
            <person name="Xiao X."/>
            <person name="Malainual N."/>
            <person name="Hou J."/>
            <person name="Wang L."/>
            <person name="Wang M."/>
            <person name="Yang K."/>
            <person name="Cui Y."/>
            <person name="Leung E."/>
            <person name="Nong W."/>
            <person name="Shin S.-K."/>
            <person name="Au S."/>
            <person name="Jeong K.Y."/>
            <person name="Chew F.T."/>
            <person name="Hui J."/>
            <person name="Leung T.F."/>
            <person name="Tungtrongchitr A."/>
            <person name="Zhong N."/>
            <person name="Liu Z."/>
            <person name="Tsui S."/>
        </authorList>
    </citation>
    <scope>NUCLEOTIDE SEQUENCE</scope>
    <source>
        <strain evidence="5">Derf</strain>
        <tissue evidence="5">Whole organism</tissue>
    </source>
</reference>
<feature type="region of interest" description="Disordered" evidence="3">
    <location>
        <begin position="19"/>
        <end position="41"/>
    </location>
</feature>
<evidence type="ECO:0000259" key="4">
    <source>
        <dbReference type="Pfam" id="PF16699"/>
    </source>
</evidence>
<dbReference type="Gene3D" id="2.120.10.30">
    <property type="entry name" value="TolB, C-terminal domain"/>
    <property type="match status" value="1"/>
</dbReference>
<dbReference type="GO" id="GO:0000209">
    <property type="term" value="P:protein polyubiquitination"/>
    <property type="evidence" value="ECO:0007669"/>
    <property type="project" value="TreeGrafter"/>
</dbReference>
<dbReference type="GO" id="GO:0043161">
    <property type="term" value="P:proteasome-mediated ubiquitin-dependent protein catabolic process"/>
    <property type="evidence" value="ECO:0007669"/>
    <property type="project" value="TreeGrafter"/>
</dbReference>
<dbReference type="InterPro" id="IPR032028">
    <property type="entry name" value="CSTF1_dimer"/>
</dbReference>
<sequence length="531" mass="59278">MQDMFASFQISDVTSTSGGDANLSSLHGQRQQNSRSGDFFTEPMPCNDQDYPFLHKIFQTLFANQDFINDNTSKSKSVLYHLIIKQLDQDGYGQIAHELSNKMTDLNDTSIFPQRTLHELFNVLFYIEIRSKSDERFSNFLNWFFANCVDGGFLSSQSSLVNNTSNIWSGSMSSIQPFRRIGAAAGGGGSGANLSNPHIYRPLDSSSVIFGTESGGPMSSSLNNASVGEVKQLQVAYKFGQLGTEPGCLDSPHGFCLGINDDIVIADTNNHRICVFAFNGRFKFSFGEYGIEPGKLHQPRKIAMLPPAILRPEDSNPVFIVCDRGPKRSRMQMFSLDGHFMRLIDMPPMDIVSGLTTTQDRRIIVVDSVRFGLIVMDEFGRLLNCFTFSSYEMEPSDIVFHNKHFYICDFKGHNICVFDNHGVLVRRLSTKMLQYPNGIDISDAGNIICCDSHGNRFHISVFNEQGQLLGNFKCQYINVSRCCGLRLSTDGFIVTLARNNNRVFAFNSISVRTTKTAIDVSDSVSNTSHHP</sequence>
<evidence type="ECO:0000256" key="1">
    <source>
        <dbReference type="ARBA" id="ARBA00022737"/>
    </source>
</evidence>
<dbReference type="EMBL" id="ASGP02000004">
    <property type="protein sequence ID" value="KAH9510548.1"/>
    <property type="molecule type" value="Genomic_DNA"/>
</dbReference>
<evidence type="ECO:0000256" key="2">
    <source>
        <dbReference type="PROSITE-ProRule" id="PRU00504"/>
    </source>
</evidence>
<dbReference type="Pfam" id="PF01436">
    <property type="entry name" value="NHL"/>
    <property type="match status" value="1"/>
</dbReference>
<dbReference type="PANTHER" id="PTHR24104">
    <property type="entry name" value="E3 UBIQUITIN-PROTEIN LIGASE NHLRC1-RELATED"/>
    <property type="match status" value="1"/>
</dbReference>
<dbReference type="Pfam" id="PF16699">
    <property type="entry name" value="CSTF1_dimer"/>
    <property type="match status" value="1"/>
</dbReference>
<dbReference type="InterPro" id="IPR011042">
    <property type="entry name" value="6-blade_b-propeller_TolB-like"/>
</dbReference>
<feature type="compositionally biased region" description="Polar residues" evidence="3">
    <location>
        <begin position="19"/>
        <end position="36"/>
    </location>
</feature>
<dbReference type="GO" id="GO:0061630">
    <property type="term" value="F:ubiquitin protein ligase activity"/>
    <property type="evidence" value="ECO:0007669"/>
    <property type="project" value="TreeGrafter"/>
</dbReference>
<protein>
    <recommendedName>
        <fullName evidence="4">Cleavage stimulation factor subunit 1 dimerisation domain-containing protein</fullName>
    </recommendedName>
</protein>
<feature type="domain" description="Cleavage stimulation factor subunit 1 dimerisation" evidence="4">
    <location>
        <begin position="74"/>
        <end position="108"/>
    </location>
</feature>
<name>A0A922L5B1_DERFA</name>
<dbReference type="Gene3D" id="1.20.960.50">
    <property type="entry name" value="Cleavage stimulation factor subunit 1, dimerisation domain"/>
    <property type="match status" value="1"/>
</dbReference>
<feature type="repeat" description="NHL" evidence="2">
    <location>
        <begin position="236"/>
        <end position="279"/>
    </location>
</feature>
<accession>A0A922L5B1</accession>
<reference evidence="5" key="1">
    <citation type="submission" date="2013-05" db="EMBL/GenBank/DDBJ databases">
        <authorList>
            <person name="Yim A.K.Y."/>
            <person name="Chan T.F."/>
            <person name="Ji K.M."/>
            <person name="Liu X.Y."/>
            <person name="Zhou J.W."/>
            <person name="Li R.Q."/>
            <person name="Yang K.Y."/>
            <person name="Li J."/>
            <person name="Li M."/>
            <person name="Law P.T.W."/>
            <person name="Wu Y.L."/>
            <person name="Cai Z.L."/>
            <person name="Qin H."/>
            <person name="Bao Y."/>
            <person name="Leung R.K.K."/>
            <person name="Ng P.K.S."/>
            <person name="Zou J."/>
            <person name="Zhong X.J."/>
            <person name="Ran P.X."/>
            <person name="Zhong N.S."/>
            <person name="Liu Z.G."/>
            <person name="Tsui S.K.W."/>
        </authorList>
    </citation>
    <scope>NUCLEOTIDE SEQUENCE</scope>
    <source>
        <strain evidence="5">Derf</strain>
        <tissue evidence="5">Whole organism</tissue>
    </source>
</reference>
<dbReference type="InterPro" id="IPR050952">
    <property type="entry name" value="TRIM-NHL_E3_ligases"/>
</dbReference>
<comment type="caution">
    <text evidence="5">The sequence shown here is derived from an EMBL/GenBank/DDBJ whole genome shotgun (WGS) entry which is preliminary data.</text>
</comment>
<dbReference type="AlphaFoldDB" id="A0A922L5B1"/>
<evidence type="ECO:0000313" key="5">
    <source>
        <dbReference type="EMBL" id="KAH9510548.1"/>
    </source>
</evidence>
<evidence type="ECO:0000256" key="3">
    <source>
        <dbReference type="SAM" id="MobiDB-lite"/>
    </source>
</evidence>
<organism evidence="5 6">
    <name type="scientific">Dermatophagoides farinae</name>
    <name type="common">American house dust mite</name>
    <dbReference type="NCBI Taxonomy" id="6954"/>
    <lineage>
        <taxon>Eukaryota</taxon>
        <taxon>Metazoa</taxon>
        <taxon>Ecdysozoa</taxon>
        <taxon>Arthropoda</taxon>
        <taxon>Chelicerata</taxon>
        <taxon>Arachnida</taxon>
        <taxon>Acari</taxon>
        <taxon>Acariformes</taxon>
        <taxon>Sarcoptiformes</taxon>
        <taxon>Astigmata</taxon>
        <taxon>Psoroptidia</taxon>
        <taxon>Analgoidea</taxon>
        <taxon>Pyroglyphidae</taxon>
        <taxon>Dermatophagoidinae</taxon>
        <taxon>Dermatophagoides</taxon>
    </lineage>
</organism>